<sequence>MLYETLLVDYLYMHLYFQSLLYEIINGLRAAGTDAGSSSAATASFTNATKSVVELLTERVNQLSVKNDNDLVSQSLPALPLLLEIFNSTRVQDFLLDENHNLTEMDGNTGECHLEDKSNRQTDECCSYTSSNRESWGRCSSLGGASDGLSSGEQPEIPNHKLKSLTLRALATPLRRVQRKPLAIPKEKNRSLWKRLKKERQQMGENISQRLRLCLQGQARHKRTKSS</sequence>
<accession>A0A1D6LS02</accession>
<protein>
    <submittedName>
        <fullName evidence="1">Alpha/beta-Hydrolases superfamily protein</fullName>
    </submittedName>
</protein>
<dbReference type="ExpressionAtlas" id="A0A1D6LS02">
    <property type="expression patterns" value="baseline and differential"/>
</dbReference>
<dbReference type="GO" id="GO:0016787">
    <property type="term" value="F:hydrolase activity"/>
    <property type="evidence" value="ECO:0007669"/>
    <property type="project" value="UniProtKB-KW"/>
</dbReference>
<evidence type="ECO:0000313" key="1">
    <source>
        <dbReference type="EMBL" id="AQK82229.1"/>
    </source>
</evidence>
<proteinExistence type="predicted"/>
<organism evidence="1">
    <name type="scientific">Zea mays</name>
    <name type="common">Maize</name>
    <dbReference type="NCBI Taxonomy" id="4577"/>
    <lineage>
        <taxon>Eukaryota</taxon>
        <taxon>Viridiplantae</taxon>
        <taxon>Streptophyta</taxon>
        <taxon>Embryophyta</taxon>
        <taxon>Tracheophyta</taxon>
        <taxon>Spermatophyta</taxon>
        <taxon>Magnoliopsida</taxon>
        <taxon>Liliopsida</taxon>
        <taxon>Poales</taxon>
        <taxon>Poaceae</taxon>
        <taxon>PACMAD clade</taxon>
        <taxon>Panicoideae</taxon>
        <taxon>Andropogonodae</taxon>
        <taxon>Andropogoneae</taxon>
        <taxon>Tripsacinae</taxon>
        <taxon>Zea</taxon>
    </lineage>
</organism>
<name>A0A1D6LS02_MAIZE</name>
<dbReference type="AlphaFoldDB" id="A0A1D6LS02"/>
<reference evidence="1" key="1">
    <citation type="submission" date="2015-12" db="EMBL/GenBank/DDBJ databases">
        <title>Update maize B73 reference genome by single molecule sequencing technologies.</title>
        <authorList>
            <consortium name="Maize Genome Sequencing Project"/>
            <person name="Ware D."/>
        </authorList>
    </citation>
    <scope>NUCLEOTIDE SEQUENCE</scope>
    <source>
        <tissue evidence="1">Seedling</tissue>
    </source>
</reference>
<keyword evidence="1" id="KW-0378">Hydrolase</keyword>
<dbReference type="EMBL" id="CM000782">
    <property type="protein sequence ID" value="AQK82229.1"/>
    <property type="molecule type" value="Genomic_DNA"/>
</dbReference>
<gene>
    <name evidence="1" type="ORF">ZEAMMB73_Zm00001d036829</name>
</gene>